<accession>A0AAV5NZH5</accession>
<dbReference type="PROSITE" id="PS51352">
    <property type="entry name" value="THIOREDOXIN_2"/>
    <property type="match status" value="1"/>
</dbReference>
<dbReference type="CDD" id="cd02968">
    <property type="entry name" value="SCO"/>
    <property type="match status" value="1"/>
</dbReference>
<dbReference type="GO" id="GO:0046872">
    <property type="term" value="F:metal ion binding"/>
    <property type="evidence" value="ECO:0007669"/>
    <property type="project" value="UniProtKB-KW"/>
</dbReference>
<keyword evidence="2 3" id="KW-0186">Copper</keyword>
<evidence type="ECO:0000256" key="1">
    <source>
        <dbReference type="ARBA" id="ARBA00010996"/>
    </source>
</evidence>
<comment type="similarity">
    <text evidence="1">Belongs to the SCO1/2 family.</text>
</comment>
<evidence type="ECO:0000256" key="4">
    <source>
        <dbReference type="PIRSR" id="PIRSR603782-2"/>
    </source>
</evidence>
<proteinExistence type="inferred from homology"/>
<keyword evidence="3" id="KW-0479">Metal-binding</keyword>
<evidence type="ECO:0000256" key="2">
    <source>
        <dbReference type="ARBA" id="ARBA00023008"/>
    </source>
</evidence>
<reference evidence="7" key="1">
    <citation type="journal article" date="2019" name="Int. J. Syst. Evol. Microbiol.">
        <title>The Global Catalogue of Microorganisms (GCM) 10K type strain sequencing project: providing services to taxonomists for standard genome sequencing and annotation.</title>
        <authorList>
            <consortium name="The Broad Institute Genomics Platform"/>
            <consortium name="The Broad Institute Genome Sequencing Center for Infectious Disease"/>
            <person name="Wu L."/>
            <person name="Ma J."/>
        </authorList>
    </citation>
    <scope>NUCLEOTIDE SEQUENCE [LARGE SCALE GENOMIC DNA]</scope>
    <source>
        <strain evidence="7">NBRC 15640</strain>
    </source>
</reference>
<evidence type="ECO:0000256" key="3">
    <source>
        <dbReference type="PIRSR" id="PIRSR603782-1"/>
    </source>
</evidence>
<dbReference type="InterPro" id="IPR036249">
    <property type="entry name" value="Thioredoxin-like_sf"/>
</dbReference>
<dbReference type="FunFam" id="3.40.30.10:FF:000013">
    <property type="entry name" value="Blast:Protein SCO1 homolog, mitochondrial"/>
    <property type="match status" value="1"/>
</dbReference>
<evidence type="ECO:0000313" key="6">
    <source>
        <dbReference type="EMBL" id="GLQ75391.1"/>
    </source>
</evidence>
<keyword evidence="7" id="KW-1185">Reference proteome</keyword>
<organism evidence="6 7">
    <name type="scientific">Vibrio penaeicida</name>
    <dbReference type="NCBI Taxonomy" id="104609"/>
    <lineage>
        <taxon>Bacteria</taxon>
        <taxon>Pseudomonadati</taxon>
        <taxon>Pseudomonadota</taxon>
        <taxon>Gammaproteobacteria</taxon>
        <taxon>Vibrionales</taxon>
        <taxon>Vibrionaceae</taxon>
        <taxon>Vibrio</taxon>
    </lineage>
</organism>
<feature type="binding site" evidence="3">
    <location>
        <position position="165"/>
    </location>
    <ligand>
        <name>Cu cation</name>
        <dbReference type="ChEBI" id="CHEBI:23378"/>
    </ligand>
</feature>
<dbReference type="SUPFAM" id="SSF52833">
    <property type="entry name" value="Thioredoxin-like"/>
    <property type="match status" value="1"/>
</dbReference>
<evidence type="ECO:0000259" key="5">
    <source>
        <dbReference type="PROSITE" id="PS51352"/>
    </source>
</evidence>
<dbReference type="AlphaFoldDB" id="A0AAV5NZH5"/>
<dbReference type="Gene3D" id="3.40.30.10">
    <property type="entry name" value="Glutaredoxin"/>
    <property type="match status" value="1"/>
</dbReference>
<keyword evidence="4" id="KW-1015">Disulfide bond</keyword>
<dbReference type="RefSeq" id="WP_101115178.1">
    <property type="nucleotide sequence ID" value="NZ_AP025144.1"/>
</dbReference>
<dbReference type="InterPro" id="IPR003782">
    <property type="entry name" value="SCO1/SenC"/>
</dbReference>
<gene>
    <name evidence="6" type="ORF">GCM10007932_47530</name>
</gene>
<name>A0AAV5NZH5_9VIBR</name>
<feature type="binding site" evidence="3">
    <location>
        <position position="74"/>
    </location>
    <ligand>
        <name>Cu cation</name>
        <dbReference type="ChEBI" id="CHEBI:23378"/>
    </ligand>
</feature>
<dbReference type="InterPro" id="IPR013766">
    <property type="entry name" value="Thioredoxin_domain"/>
</dbReference>
<feature type="binding site" evidence="3">
    <location>
        <position position="78"/>
    </location>
    <ligand>
        <name>Cu cation</name>
        <dbReference type="ChEBI" id="CHEBI:23378"/>
    </ligand>
</feature>
<dbReference type="Pfam" id="PF02630">
    <property type="entry name" value="SCO1-SenC"/>
    <property type="match status" value="1"/>
</dbReference>
<dbReference type="Proteomes" id="UP001156690">
    <property type="component" value="Unassembled WGS sequence"/>
</dbReference>
<sequence length="210" mass="23222">MIRNPVKIVLALGVLALAGILALYVDNTTLPIGEKPRQFKDLGGKFHLNSASGSVDLDEYKDKVVVLYFGYLNCAEVCPSSMGVMSASFKYLSEEIYDKTQGFFVSVDPERDDLESINEFAQYFDKQILGLTGTEEEIQTITDQYGVYIDLVDMSSSELAYTVDHASRFYIIDPAGQLVDSLSHSTTPIELAARIERALEEYNSNTGNAS</sequence>
<dbReference type="EMBL" id="BSNX01000073">
    <property type="protein sequence ID" value="GLQ75391.1"/>
    <property type="molecule type" value="Genomic_DNA"/>
</dbReference>
<feature type="domain" description="Thioredoxin" evidence="5">
    <location>
        <begin position="37"/>
        <end position="200"/>
    </location>
</feature>
<comment type="caution">
    <text evidence="6">The sequence shown here is derived from an EMBL/GenBank/DDBJ whole genome shotgun (WGS) entry which is preliminary data.</text>
</comment>
<feature type="disulfide bond" description="Redox-active" evidence="4">
    <location>
        <begin position="74"/>
        <end position="78"/>
    </location>
</feature>
<evidence type="ECO:0000313" key="7">
    <source>
        <dbReference type="Proteomes" id="UP001156690"/>
    </source>
</evidence>
<dbReference type="PANTHER" id="PTHR12151:SF25">
    <property type="entry name" value="LINALOOL DEHYDRATASE_ISOMERASE DOMAIN-CONTAINING PROTEIN"/>
    <property type="match status" value="1"/>
</dbReference>
<protein>
    <recommendedName>
        <fullName evidence="5">Thioredoxin domain-containing protein</fullName>
    </recommendedName>
</protein>
<dbReference type="PANTHER" id="PTHR12151">
    <property type="entry name" value="ELECTRON TRANSPORT PROTIN SCO1/SENC FAMILY MEMBER"/>
    <property type="match status" value="1"/>
</dbReference>